<dbReference type="PANTHER" id="PTHR33326:SF45">
    <property type="entry name" value="OS05G0477500 PROTEIN"/>
    <property type="match status" value="1"/>
</dbReference>
<gene>
    <name evidence="2" type="ORF">HU200_008064</name>
</gene>
<dbReference type="Proteomes" id="UP000636709">
    <property type="component" value="Unassembled WGS sequence"/>
</dbReference>
<name>A0A835FMA8_9POAL</name>
<dbReference type="InterPro" id="IPR022059">
    <property type="entry name" value="DUF3615"/>
</dbReference>
<evidence type="ECO:0000313" key="3">
    <source>
        <dbReference type="Proteomes" id="UP000636709"/>
    </source>
</evidence>
<evidence type="ECO:0000259" key="1">
    <source>
        <dbReference type="Pfam" id="PF12274"/>
    </source>
</evidence>
<accession>A0A835FMA8</accession>
<dbReference type="PANTHER" id="PTHR33326">
    <property type="entry name" value="OS05G0543800 PROTEIN"/>
    <property type="match status" value="1"/>
</dbReference>
<protein>
    <recommendedName>
        <fullName evidence="1">DUF3615 domain-containing protein</fullName>
    </recommendedName>
</protein>
<sequence length="108" mass="12576">MIFGSTQKLSLHKPRGLQRVSWSTYNKRKKIKFELLDAKPVTSIPEPRCCYTHINFTARSSKEDSQEQAFFAEIYHCRKRWHPNGFIVTCCEPLSPDSAGDHIFFLIN</sequence>
<reference evidence="2" key="1">
    <citation type="submission" date="2020-07" db="EMBL/GenBank/DDBJ databases">
        <title>Genome sequence and genetic diversity analysis of an under-domesticated orphan crop, white fonio (Digitaria exilis).</title>
        <authorList>
            <person name="Bennetzen J.L."/>
            <person name="Chen S."/>
            <person name="Ma X."/>
            <person name="Wang X."/>
            <person name="Yssel A.E.J."/>
            <person name="Chaluvadi S.R."/>
            <person name="Johnson M."/>
            <person name="Gangashetty P."/>
            <person name="Hamidou F."/>
            <person name="Sanogo M.D."/>
            <person name="Zwaenepoel A."/>
            <person name="Wallace J."/>
            <person name="Van De Peer Y."/>
            <person name="Van Deynze A."/>
        </authorList>
    </citation>
    <scope>NUCLEOTIDE SEQUENCE</scope>
    <source>
        <tissue evidence="2">Leaves</tissue>
    </source>
</reference>
<evidence type="ECO:0000313" key="2">
    <source>
        <dbReference type="EMBL" id="KAF8765896.1"/>
    </source>
</evidence>
<comment type="caution">
    <text evidence="2">The sequence shown here is derived from an EMBL/GenBank/DDBJ whole genome shotgun (WGS) entry which is preliminary data.</text>
</comment>
<dbReference type="AlphaFoldDB" id="A0A835FMA8"/>
<dbReference type="Pfam" id="PF12274">
    <property type="entry name" value="DUF3615"/>
    <property type="match status" value="1"/>
</dbReference>
<dbReference type="OrthoDB" id="661637at2759"/>
<feature type="domain" description="DUF3615" evidence="1">
    <location>
        <begin position="23"/>
        <end position="100"/>
    </location>
</feature>
<dbReference type="EMBL" id="JACEFO010000541">
    <property type="protein sequence ID" value="KAF8765896.1"/>
    <property type="molecule type" value="Genomic_DNA"/>
</dbReference>
<keyword evidence="3" id="KW-1185">Reference proteome</keyword>
<proteinExistence type="predicted"/>
<organism evidence="2 3">
    <name type="scientific">Digitaria exilis</name>
    <dbReference type="NCBI Taxonomy" id="1010633"/>
    <lineage>
        <taxon>Eukaryota</taxon>
        <taxon>Viridiplantae</taxon>
        <taxon>Streptophyta</taxon>
        <taxon>Embryophyta</taxon>
        <taxon>Tracheophyta</taxon>
        <taxon>Spermatophyta</taxon>
        <taxon>Magnoliopsida</taxon>
        <taxon>Liliopsida</taxon>
        <taxon>Poales</taxon>
        <taxon>Poaceae</taxon>
        <taxon>PACMAD clade</taxon>
        <taxon>Panicoideae</taxon>
        <taxon>Panicodae</taxon>
        <taxon>Paniceae</taxon>
        <taxon>Anthephorinae</taxon>
        <taxon>Digitaria</taxon>
    </lineage>
</organism>